<keyword evidence="2" id="KW-0378">Hydrolase</keyword>
<organism evidence="5 6">
    <name type="scientific">Tropicimonas sediminicola</name>
    <dbReference type="NCBI Taxonomy" id="1031541"/>
    <lineage>
        <taxon>Bacteria</taxon>
        <taxon>Pseudomonadati</taxon>
        <taxon>Pseudomonadota</taxon>
        <taxon>Alphaproteobacteria</taxon>
        <taxon>Rhodobacterales</taxon>
        <taxon>Roseobacteraceae</taxon>
        <taxon>Tropicimonas</taxon>
    </lineage>
</organism>
<evidence type="ECO:0000256" key="1">
    <source>
        <dbReference type="ARBA" id="ARBA00022723"/>
    </source>
</evidence>
<dbReference type="OrthoDB" id="9795675at2"/>
<dbReference type="PANTHER" id="PTHR45953:SF1">
    <property type="entry name" value="IDURONATE 2-SULFATASE"/>
    <property type="match status" value="1"/>
</dbReference>
<dbReference type="GO" id="GO:0008484">
    <property type="term" value="F:sulfuric ester hydrolase activity"/>
    <property type="evidence" value="ECO:0007669"/>
    <property type="project" value="TreeGrafter"/>
</dbReference>
<dbReference type="EMBL" id="FZOY01000001">
    <property type="protein sequence ID" value="SNS25464.1"/>
    <property type="molecule type" value="Genomic_DNA"/>
</dbReference>
<sequence>MPRPNILLITADQWRGDCLGAAGHPAVLTPNVDALAGDGTLFARHYAPCAPCSPARASLYTGLYQMNHRVIWNGAPLDDRFDNIARAARRAGYRPTLFGYTDTAPDPRHLAPRDPARQTYEGLLPGFELRQPLPEDDRPWISWLAARGRDVSDPETIHRVPPEPGERISMQPPRYDADETQTAFLTDAFLRWMGEQERGAPWFAHVSFLRPHPPFAVPAPYNRLCDVDALPDPVRAGSPEAEPGIAPCLTAVQYAQKLSGFVPGAEGLVRDLSPRDLLRLRGIYLGMIAEVDAQIGRLVAGLKAAKAFEDTLIVFTSDHGEMLGDHWMMGKGGFHEQSYHIPLVLKVPGGKGGQQVEAFTSAVDIYPTLCEAMGVHPGHAPDGETLLPFCKGGQPEAWRDAALWEYDFRHLADRPSQIADGLTPEDCVLVCRRDAETLYVHAPRRPPLLFDLASDPGCLSNVGERPEALATRLRCAEALLGERARLADRTLAQHLVWDHPASA</sequence>
<feature type="domain" description="Sulfatase N-terminal" evidence="4">
    <location>
        <begin position="4"/>
        <end position="375"/>
    </location>
</feature>
<evidence type="ECO:0000313" key="5">
    <source>
        <dbReference type="EMBL" id="SNS25464.1"/>
    </source>
</evidence>
<dbReference type="InterPro" id="IPR017850">
    <property type="entry name" value="Alkaline_phosphatase_core_sf"/>
</dbReference>
<dbReference type="SUPFAM" id="SSF53649">
    <property type="entry name" value="Alkaline phosphatase-like"/>
    <property type="match status" value="1"/>
</dbReference>
<keyword evidence="1" id="KW-0479">Metal-binding</keyword>
<dbReference type="GO" id="GO:0005737">
    <property type="term" value="C:cytoplasm"/>
    <property type="evidence" value="ECO:0007669"/>
    <property type="project" value="TreeGrafter"/>
</dbReference>
<evidence type="ECO:0000313" key="6">
    <source>
        <dbReference type="Proteomes" id="UP000198426"/>
    </source>
</evidence>
<reference evidence="5 6" key="1">
    <citation type="submission" date="2017-06" db="EMBL/GenBank/DDBJ databases">
        <authorList>
            <person name="Kim H.J."/>
            <person name="Triplett B.A."/>
        </authorList>
    </citation>
    <scope>NUCLEOTIDE SEQUENCE [LARGE SCALE GENOMIC DNA]</scope>
    <source>
        <strain evidence="5 6">DSM 29339</strain>
    </source>
</reference>
<accession>A0A239D0Y1</accession>
<dbReference type="PANTHER" id="PTHR45953">
    <property type="entry name" value="IDURONATE 2-SULFATASE"/>
    <property type="match status" value="1"/>
</dbReference>
<dbReference type="AlphaFoldDB" id="A0A239D0Y1"/>
<protein>
    <submittedName>
        <fullName evidence="5">Arylsulfatase A</fullName>
    </submittedName>
</protein>
<dbReference type="Pfam" id="PF00884">
    <property type="entry name" value="Sulfatase"/>
    <property type="match status" value="1"/>
</dbReference>
<feature type="compositionally biased region" description="Basic and acidic residues" evidence="3">
    <location>
        <begin position="153"/>
        <end position="166"/>
    </location>
</feature>
<gene>
    <name evidence="5" type="ORF">SAMN05421757_101563</name>
</gene>
<evidence type="ECO:0000259" key="4">
    <source>
        <dbReference type="Pfam" id="PF00884"/>
    </source>
</evidence>
<name>A0A239D0Y1_9RHOB</name>
<proteinExistence type="predicted"/>
<dbReference type="Gene3D" id="3.40.720.10">
    <property type="entry name" value="Alkaline Phosphatase, subunit A"/>
    <property type="match status" value="1"/>
</dbReference>
<dbReference type="GO" id="GO:0046872">
    <property type="term" value="F:metal ion binding"/>
    <property type="evidence" value="ECO:0007669"/>
    <property type="project" value="UniProtKB-KW"/>
</dbReference>
<evidence type="ECO:0000256" key="3">
    <source>
        <dbReference type="SAM" id="MobiDB-lite"/>
    </source>
</evidence>
<evidence type="ECO:0000256" key="2">
    <source>
        <dbReference type="ARBA" id="ARBA00022801"/>
    </source>
</evidence>
<dbReference type="RefSeq" id="WP_089231068.1">
    <property type="nucleotide sequence ID" value="NZ_FZOY01000001.1"/>
</dbReference>
<dbReference type="InterPro" id="IPR000917">
    <property type="entry name" value="Sulfatase_N"/>
</dbReference>
<keyword evidence="6" id="KW-1185">Reference proteome</keyword>
<dbReference type="Proteomes" id="UP000198426">
    <property type="component" value="Unassembled WGS sequence"/>
</dbReference>
<feature type="region of interest" description="Disordered" evidence="3">
    <location>
        <begin position="153"/>
        <end position="173"/>
    </location>
</feature>